<reference evidence="2" key="1">
    <citation type="submission" date="2016-04" db="EMBL/GenBank/DDBJ databases">
        <authorList>
            <person name="Nguyen H.D."/>
            <person name="Kesanakurti P."/>
            <person name="Cullis J."/>
            <person name="Levesque C.A."/>
            <person name="Hambleton S."/>
        </authorList>
    </citation>
    <scope>NUCLEOTIDE SEQUENCE</scope>
    <source>
        <strain evidence="2">DAOMC 238032</strain>
    </source>
</reference>
<accession>A0A177VAN1</accession>
<name>A0A177VAN1_9BASI</name>
<dbReference type="EMBL" id="LWDD02000837">
    <property type="protein sequence ID" value="KAE8256510.1"/>
    <property type="molecule type" value="Genomic_DNA"/>
</dbReference>
<feature type="compositionally biased region" description="Acidic residues" evidence="1">
    <location>
        <begin position="173"/>
        <end position="192"/>
    </location>
</feature>
<dbReference type="AlphaFoldDB" id="A0A177VAN1"/>
<evidence type="ECO:0000256" key="1">
    <source>
        <dbReference type="SAM" id="MobiDB-lite"/>
    </source>
</evidence>
<evidence type="ECO:0000313" key="2">
    <source>
        <dbReference type="EMBL" id="KAE8256510.1"/>
    </source>
</evidence>
<reference evidence="2" key="2">
    <citation type="journal article" date="2019" name="IMA Fungus">
        <title>Genome sequencing and comparison of five Tilletia species to identify candidate genes for the detection of regulated species infecting wheat.</title>
        <authorList>
            <person name="Nguyen H.D.T."/>
            <person name="Sultana T."/>
            <person name="Kesanakurti P."/>
            <person name="Hambleton S."/>
        </authorList>
    </citation>
    <scope>NUCLEOTIDE SEQUENCE</scope>
    <source>
        <strain evidence="2">DAOMC 238032</strain>
    </source>
</reference>
<protein>
    <submittedName>
        <fullName evidence="2">Uncharacterized protein</fullName>
    </submittedName>
</protein>
<proteinExistence type="predicted"/>
<sequence length="222" mass="24651">MLGPSCLQRIPRQSPRSPARGIYRLRTSQDPTNRGHLVALSSKIPLNPLGEPSEEAALRTTACDPSLRTLLNAIGHQTLKSRTSPSSNSSGLLPFPPLAVWPAGPIRLTQMEIPPEFEWLPGQEGRRGRCMICPRSAASNTGLKPSGIEQHLKTAGHADALRYRAHLEAAEPASDEDDNDRAEEQDAVDEQDNQIFEDNNDFQFDFQPPLVPDHERRHHRHA</sequence>
<feature type="compositionally biased region" description="Low complexity" evidence="1">
    <location>
        <begin position="193"/>
        <end position="207"/>
    </location>
</feature>
<comment type="caution">
    <text evidence="2">The sequence shown here is derived from an EMBL/GenBank/DDBJ whole genome shotgun (WGS) entry which is preliminary data.</text>
</comment>
<gene>
    <name evidence="2" type="ORF">A4X03_0g5335</name>
</gene>
<organism evidence="2 3">
    <name type="scientific">Tilletia caries</name>
    <name type="common">wheat bunt fungus</name>
    <dbReference type="NCBI Taxonomy" id="13290"/>
    <lineage>
        <taxon>Eukaryota</taxon>
        <taxon>Fungi</taxon>
        <taxon>Dikarya</taxon>
        <taxon>Basidiomycota</taxon>
        <taxon>Ustilaginomycotina</taxon>
        <taxon>Exobasidiomycetes</taxon>
        <taxon>Tilletiales</taxon>
        <taxon>Tilletiaceae</taxon>
        <taxon>Tilletia</taxon>
    </lineage>
</organism>
<feature type="region of interest" description="Disordered" evidence="1">
    <location>
        <begin position="169"/>
        <end position="222"/>
    </location>
</feature>
<dbReference type="Proteomes" id="UP000077671">
    <property type="component" value="Unassembled WGS sequence"/>
</dbReference>
<evidence type="ECO:0000313" key="3">
    <source>
        <dbReference type="Proteomes" id="UP000077671"/>
    </source>
</evidence>